<keyword evidence="6" id="KW-1185">Reference proteome</keyword>
<name>A0A9P4R109_9PLEO</name>
<evidence type="ECO:0000259" key="4">
    <source>
        <dbReference type="PROSITE" id="PS50048"/>
    </source>
</evidence>
<comment type="subcellular location">
    <subcellularLocation>
        <location evidence="1">Nucleus</location>
    </subcellularLocation>
</comment>
<dbReference type="GO" id="GO:0005634">
    <property type="term" value="C:nucleus"/>
    <property type="evidence" value="ECO:0007669"/>
    <property type="project" value="UniProtKB-SubCell"/>
</dbReference>
<evidence type="ECO:0000313" key="6">
    <source>
        <dbReference type="Proteomes" id="UP000799444"/>
    </source>
</evidence>
<comment type="caution">
    <text evidence="5">The sequence shown here is derived from an EMBL/GenBank/DDBJ whole genome shotgun (WGS) entry which is preliminary data.</text>
</comment>
<dbReference type="CDD" id="cd12148">
    <property type="entry name" value="fungal_TF_MHR"/>
    <property type="match status" value="1"/>
</dbReference>
<dbReference type="AlphaFoldDB" id="A0A9P4R109"/>
<evidence type="ECO:0000313" key="5">
    <source>
        <dbReference type="EMBL" id="KAF2734816.1"/>
    </source>
</evidence>
<dbReference type="PROSITE" id="PS00463">
    <property type="entry name" value="ZN2_CY6_FUNGAL_1"/>
    <property type="match status" value="1"/>
</dbReference>
<dbReference type="Proteomes" id="UP000799444">
    <property type="component" value="Unassembled WGS sequence"/>
</dbReference>
<dbReference type="Pfam" id="PF11951">
    <property type="entry name" value="Fungal_trans_2"/>
    <property type="match status" value="1"/>
</dbReference>
<protein>
    <recommendedName>
        <fullName evidence="4">Zn(2)-C6 fungal-type domain-containing protein</fullName>
    </recommendedName>
</protein>
<dbReference type="PANTHER" id="PTHR37534">
    <property type="entry name" value="TRANSCRIPTIONAL ACTIVATOR PROTEIN UGA3"/>
    <property type="match status" value="1"/>
</dbReference>
<gene>
    <name evidence="5" type="ORF">EJ04DRAFT_436412</name>
</gene>
<dbReference type="CDD" id="cd00067">
    <property type="entry name" value="GAL4"/>
    <property type="match status" value="1"/>
</dbReference>
<feature type="domain" description="Zn(2)-C6 fungal-type" evidence="4">
    <location>
        <begin position="13"/>
        <end position="43"/>
    </location>
</feature>
<dbReference type="GO" id="GO:0045944">
    <property type="term" value="P:positive regulation of transcription by RNA polymerase II"/>
    <property type="evidence" value="ECO:0007669"/>
    <property type="project" value="TreeGrafter"/>
</dbReference>
<accession>A0A9P4R109</accession>
<dbReference type="Pfam" id="PF00172">
    <property type="entry name" value="Zn_clus"/>
    <property type="match status" value="1"/>
</dbReference>
<proteinExistence type="predicted"/>
<organism evidence="5 6">
    <name type="scientific">Polyplosphaeria fusca</name>
    <dbReference type="NCBI Taxonomy" id="682080"/>
    <lineage>
        <taxon>Eukaryota</taxon>
        <taxon>Fungi</taxon>
        <taxon>Dikarya</taxon>
        <taxon>Ascomycota</taxon>
        <taxon>Pezizomycotina</taxon>
        <taxon>Dothideomycetes</taxon>
        <taxon>Pleosporomycetidae</taxon>
        <taxon>Pleosporales</taxon>
        <taxon>Tetraplosphaeriaceae</taxon>
        <taxon>Polyplosphaeria</taxon>
    </lineage>
</organism>
<dbReference type="OrthoDB" id="5319341at2759"/>
<dbReference type="PROSITE" id="PS50048">
    <property type="entry name" value="ZN2_CY6_FUNGAL_2"/>
    <property type="match status" value="1"/>
</dbReference>
<dbReference type="SMART" id="SM00066">
    <property type="entry name" value="GAL4"/>
    <property type="match status" value="1"/>
</dbReference>
<sequence length="609" mass="67985">MPSKSRGLRTTAGCLTCRKRRVKCDEARPQCRNCHRLDKVCLYPEQNGKARKRPMPRTLSRHEEIQVLDTVPPAFGATSLALPTPSETDTSSQRNLLDRQMSCSDSASAKSVPNDSLIDNLFSLDVSGFSQSLEPYEWYDLLAEDAINTIQAQNTCSDHLRWNFDELSLSRRQTPRVSPTPESEQNPPGYEIGACVKSVEAYSVSPWNSVERIQLSSSDLVYLKRYVSAVGPILDLFDPQQHFSRVVPHLALYNTGLLKSLLAVGASHMALDSPEELTQNPSSVSASTPPGSTHSNSSLPPARVAAEQYYYETLHYLAQTLLYASYSTSHEILATAIMISTYEMFGSFNARDNSDWAKHLRGTFWIQRSQDNDGETEDGLRRAVWWAWLRQDIWAAFREGRPTMTIWQPKEPLSSLSSDELATRILYLTAKCVQFAASPKEGDITGYLYAGERLLQALQQWRDILPSSFEAISVTESQPISDTPDDTAAFQPIWIHPPSHAAATQMFHFARIIVLLNQPSTGGLNRFQARGKLLRESMTTICGIALAQESQNMPSAFVGFQAVYAAALCVEDKEKQAETLGVLEMVLRCCKFPTRPLLDDLLKLWDGSA</sequence>
<keyword evidence="2" id="KW-0539">Nucleus</keyword>
<dbReference type="InterPro" id="IPR001138">
    <property type="entry name" value="Zn2Cys6_DnaBD"/>
</dbReference>
<reference evidence="5" key="1">
    <citation type="journal article" date="2020" name="Stud. Mycol.">
        <title>101 Dothideomycetes genomes: a test case for predicting lifestyles and emergence of pathogens.</title>
        <authorList>
            <person name="Haridas S."/>
            <person name="Albert R."/>
            <person name="Binder M."/>
            <person name="Bloem J."/>
            <person name="Labutti K."/>
            <person name="Salamov A."/>
            <person name="Andreopoulos B."/>
            <person name="Baker S."/>
            <person name="Barry K."/>
            <person name="Bills G."/>
            <person name="Bluhm B."/>
            <person name="Cannon C."/>
            <person name="Castanera R."/>
            <person name="Culley D."/>
            <person name="Daum C."/>
            <person name="Ezra D."/>
            <person name="Gonzalez J."/>
            <person name="Henrissat B."/>
            <person name="Kuo A."/>
            <person name="Liang C."/>
            <person name="Lipzen A."/>
            <person name="Lutzoni F."/>
            <person name="Magnuson J."/>
            <person name="Mondo S."/>
            <person name="Nolan M."/>
            <person name="Ohm R."/>
            <person name="Pangilinan J."/>
            <person name="Park H.-J."/>
            <person name="Ramirez L."/>
            <person name="Alfaro M."/>
            <person name="Sun H."/>
            <person name="Tritt A."/>
            <person name="Yoshinaga Y."/>
            <person name="Zwiers L.-H."/>
            <person name="Turgeon B."/>
            <person name="Goodwin S."/>
            <person name="Spatafora J."/>
            <person name="Crous P."/>
            <person name="Grigoriev I."/>
        </authorList>
    </citation>
    <scope>NUCLEOTIDE SEQUENCE</scope>
    <source>
        <strain evidence="5">CBS 125425</strain>
    </source>
</reference>
<dbReference type="EMBL" id="ML996143">
    <property type="protein sequence ID" value="KAF2734816.1"/>
    <property type="molecule type" value="Genomic_DNA"/>
</dbReference>
<feature type="region of interest" description="Disordered" evidence="3">
    <location>
        <begin position="274"/>
        <end position="299"/>
    </location>
</feature>
<evidence type="ECO:0000256" key="2">
    <source>
        <dbReference type="ARBA" id="ARBA00023242"/>
    </source>
</evidence>
<dbReference type="SUPFAM" id="SSF57701">
    <property type="entry name" value="Zn2/Cys6 DNA-binding domain"/>
    <property type="match status" value="1"/>
</dbReference>
<feature type="compositionally biased region" description="Polar residues" evidence="3">
    <location>
        <begin position="276"/>
        <end position="299"/>
    </location>
</feature>
<dbReference type="GO" id="GO:0008270">
    <property type="term" value="F:zinc ion binding"/>
    <property type="evidence" value="ECO:0007669"/>
    <property type="project" value="InterPro"/>
</dbReference>
<evidence type="ECO:0000256" key="1">
    <source>
        <dbReference type="ARBA" id="ARBA00004123"/>
    </source>
</evidence>
<dbReference type="InterPro" id="IPR021858">
    <property type="entry name" value="Fun_TF"/>
</dbReference>
<dbReference type="InterPro" id="IPR036864">
    <property type="entry name" value="Zn2-C6_fun-type_DNA-bd_sf"/>
</dbReference>
<dbReference type="GO" id="GO:0000976">
    <property type="term" value="F:transcription cis-regulatory region binding"/>
    <property type="evidence" value="ECO:0007669"/>
    <property type="project" value="TreeGrafter"/>
</dbReference>
<evidence type="ECO:0000256" key="3">
    <source>
        <dbReference type="SAM" id="MobiDB-lite"/>
    </source>
</evidence>
<dbReference type="PANTHER" id="PTHR37534:SF3">
    <property type="entry name" value="ZN(II)2CYS6 TRANSCRIPTION FACTOR (EUROFUNG)"/>
    <property type="match status" value="1"/>
</dbReference>
<dbReference type="Gene3D" id="4.10.240.10">
    <property type="entry name" value="Zn(2)-C6 fungal-type DNA-binding domain"/>
    <property type="match status" value="1"/>
</dbReference>
<dbReference type="GO" id="GO:0000981">
    <property type="term" value="F:DNA-binding transcription factor activity, RNA polymerase II-specific"/>
    <property type="evidence" value="ECO:0007669"/>
    <property type="project" value="InterPro"/>
</dbReference>